<organism evidence="3 4">
    <name type="scientific">Geovibrio thiophilus</name>
    <dbReference type="NCBI Taxonomy" id="139438"/>
    <lineage>
        <taxon>Bacteria</taxon>
        <taxon>Pseudomonadati</taxon>
        <taxon>Deferribacterota</taxon>
        <taxon>Deferribacteres</taxon>
        <taxon>Deferribacterales</taxon>
        <taxon>Geovibrionaceae</taxon>
        <taxon>Geovibrio</taxon>
    </lineage>
</organism>
<evidence type="ECO:0000259" key="2">
    <source>
        <dbReference type="Pfam" id="PF01738"/>
    </source>
</evidence>
<proteinExistence type="predicted"/>
<dbReference type="InterPro" id="IPR029058">
    <property type="entry name" value="AB_hydrolase_fold"/>
</dbReference>
<dbReference type="AlphaFoldDB" id="A0A3R5XW84"/>
<dbReference type="EMBL" id="CP035108">
    <property type="protein sequence ID" value="QAR32167.1"/>
    <property type="molecule type" value="Genomic_DNA"/>
</dbReference>
<evidence type="ECO:0000313" key="3">
    <source>
        <dbReference type="EMBL" id="QAR32167.1"/>
    </source>
</evidence>
<feature type="chain" id="PRO_5018587463" evidence="1">
    <location>
        <begin position="19"/>
        <end position="242"/>
    </location>
</feature>
<dbReference type="PANTHER" id="PTHR22946">
    <property type="entry name" value="DIENELACTONE HYDROLASE DOMAIN-CONTAINING PROTEIN-RELATED"/>
    <property type="match status" value="1"/>
</dbReference>
<dbReference type="Pfam" id="PF01738">
    <property type="entry name" value="DLH"/>
    <property type="match status" value="1"/>
</dbReference>
<protein>
    <submittedName>
        <fullName evidence="3">Dienelactone hydrolase family protein</fullName>
    </submittedName>
</protein>
<sequence length="242" mass="26412">MKYLLAVIMFLMTASAYAGDYVVYKSGSVEYEGFYSPVSGKAPLVLIVHDWDGLGDYEVERVEMLNKLGYSAFAVDMFGKGVRPAETAEKQRLTGELYADRDRMRRILQAGVDKAKALGADTGNAVIIGYCFGGAVVLEYARSGAPLKSFISFHGGLDTPQGQDYSGAKGEVAVFHGTADAAVSMASFAKLAADLEKAGVKHEMHTYSGAPHAFTVFGSQSYRRDADEKSWKRFTEYLKEIF</sequence>
<reference evidence="3 4" key="1">
    <citation type="submission" date="2019-01" db="EMBL/GenBank/DDBJ databases">
        <title>Geovibrio thiophilus DSM 11263, complete genome.</title>
        <authorList>
            <person name="Spring S."/>
            <person name="Bunk B."/>
            <person name="Sproer C."/>
        </authorList>
    </citation>
    <scope>NUCLEOTIDE SEQUENCE [LARGE SCALE GENOMIC DNA]</scope>
    <source>
        <strain evidence="3 4">DSM 11263</strain>
    </source>
</reference>
<gene>
    <name evidence="3" type="ORF">EP073_01760</name>
</gene>
<dbReference type="InterPro" id="IPR002925">
    <property type="entry name" value="Dienelactn_hydro"/>
</dbReference>
<keyword evidence="3" id="KW-0378">Hydrolase</keyword>
<dbReference type="GO" id="GO:0016787">
    <property type="term" value="F:hydrolase activity"/>
    <property type="evidence" value="ECO:0007669"/>
    <property type="project" value="UniProtKB-KW"/>
</dbReference>
<feature type="signal peptide" evidence="1">
    <location>
        <begin position="1"/>
        <end position="18"/>
    </location>
</feature>
<dbReference type="RefSeq" id="WP_128465454.1">
    <property type="nucleotide sequence ID" value="NZ_CP035108.1"/>
</dbReference>
<evidence type="ECO:0000256" key="1">
    <source>
        <dbReference type="SAM" id="SignalP"/>
    </source>
</evidence>
<dbReference type="Proteomes" id="UP000287502">
    <property type="component" value="Chromosome"/>
</dbReference>
<feature type="domain" description="Dienelactone hydrolase" evidence="2">
    <location>
        <begin position="35"/>
        <end position="241"/>
    </location>
</feature>
<accession>A0A3R5XW84</accession>
<dbReference type="InterPro" id="IPR050261">
    <property type="entry name" value="FrsA_esterase"/>
</dbReference>
<dbReference type="SUPFAM" id="SSF53474">
    <property type="entry name" value="alpha/beta-Hydrolases"/>
    <property type="match status" value="1"/>
</dbReference>
<dbReference type="OrthoDB" id="9787933at2"/>
<evidence type="ECO:0000313" key="4">
    <source>
        <dbReference type="Proteomes" id="UP000287502"/>
    </source>
</evidence>
<keyword evidence="4" id="KW-1185">Reference proteome</keyword>
<name>A0A3R5XW84_9BACT</name>
<dbReference type="PANTHER" id="PTHR22946:SF0">
    <property type="entry name" value="DIENELACTONE HYDROLASE DOMAIN-CONTAINING PROTEIN"/>
    <property type="match status" value="1"/>
</dbReference>
<keyword evidence="1" id="KW-0732">Signal</keyword>
<dbReference type="KEGG" id="gtl:EP073_01760"/>
<dbReference type="Gene3D" id="3.40.50.1820">
    <property type="entry name" value="alpha/beta hydrolase"/>
    <property type="match status" value="1"/>
</dbReference>